<reference evidence="2 3" key="1">
    <citation type="submission" date="2018-08" db="EMBL/GenBank/DDBJ databases">
        <title>Recombination of ecologically and evolutionarily significant loci maintains genetic cohesion in the Pseudomonas syringae species complex.</title>
        <authorList>
            <person name="Dillon M."/>
            <person name="Thakur S."/>
            <person name="Almeida R.N.D."/>
            <person name="Weir B.S."/>
            <person name="Guttman D.S."/>
        </authorList>
    </citation>
    <scope>NUCLEOTIDE SEQUENCE [LARGE SCALE GENOMIC DNA]</scope>
    <source>
        <strain evidence="2 3">ICMP 8670</strain>
    </source>
</reference>
<accession>A0A3M4S5N0</accession>
<dbReference type="EMBL" id="RBRQ01000162">
    <property type="protein sequence ID" value="RMR10219.1"/>
    <property type="molecule type" value="Genomic_DNA"/>
</dbReference>
<protein>
    <submittedName>
        <fullName evidence="2">Uncharacterized protein</fullName>
    </submittedName>
</protein>
<comment type="caution">
    <text evidence="2">The sequence shown here is derived from an EMBL/GenBank/DDBJ whole genome shotgun (WGS) entry which is preliminary data.</text>
</comment>
<evidence type="ECO:0000313" key="2">
    <source>
        <dbReference type="EMBL" id="RMR10219.1"/>
    </source>
</evidence>
<sequence length="482" mass="50816">MVVVHRQPSAHKQGPQGRAAAADHRADGRVVQAEVARLVQAVDRQVRRHAHLQAAHRVQAQYPGPARSAPAHHVLHCRCVGAAFFVTAGITGAGPFTGLGPLHQPGGVGFADHVAGLVGGRAVDADRHLHPSRFHGHHIGDAAAQAAIALRAVGDAGAAGPQQLDLLGVELHQVGEPHIRPQPFLLGTKRHRRHTVALLHLVLILHGFAEVAVQTNAQTPGGPGGFPQVLRGHGVGRAGGRNHHPAPGISGGIVVAPHQTLDVVQVLLQGFRPRCRPAFGLTHLRRPAPAQHKTQPQAFGFLEQHLGAVELHARQVQVMVVGDGGAAGARQFHQADARCQAKALLVEQATVAIGDRPQPRPQALVDAGGNALEQRLEQVMVGVDPCRIDHAIPGIQHTLPGQGWQGTEGGNAAVDDADVRPGMARRRAGQAGENRAGVAYQPAVLKVHMRLHTPHLRRTQKVSRIRFRANCAGSGGRAAPSG</sequence>
<evidence type="ECO:0000256" key="1">
    <source>
        <dbReference type="SAM" id="MobiDB-lite"/>
    </source>
</evidence>
<proteinExistence type="predicted"/>
<name>A0A3M4S5N0_9PSED</name>
<evidence type="ECO:0000313" key="3">
    <source>
        <dbReference type="Proteomes" id="UP000276615"/>
    </source>
</evidence>
<gene>
    <name evidence="2" type="ORF">ALP92_05128</name>
</gene>
<feature type="region of interest" description="Disordered" evidence="1">
    <location>
        <begin position="1"/>
        <end position="26"/>
    </location>
</feature>
<dbReference type="AlphaFoldDB" id="A0A3M4S5N0"/>
<organism evidence="2 3">
    <name type="scientific">Pseudomonas syringae pv. primulae</name>
    <dbReference type="NCBI Taxonomy" id="251707"/>
    <lineage>
        <taxon>Bacteria</taxon>
        <taxon>Pseudomonadati</taxon>
        <taxon>Pseudomonadota</taxon>
        <taxon>Gammaproteobacteria</taxon>
        <taxon>Pseudomonadales</taxon>
        <taxon>Pseudomonadaceae</taxon>
        <taxon>Pseudomonas</taxon>
    </lineage>
</organism>
<dbReference type="Proteomes" id="UP000276615">
    <property type="component" value="Unassembled WGS sequence"/>
</dbReference>